<keyword evidence="2" id="KW-1185">Reference proteome</keyword>
<dbReference type="SMART" id="SM00668">
    <property type="entry name" value="CTLH"/>
    <property type="match status" value="1"/>
</dbReference>
<accession>A0ABM0H0L1</accession>
<protein>
    <submittedName>
        <fullName evidence="3">Protein RMD5 homolog A-like</fullName>
    </submittedName>
</protein>
<proteinExistence type="predicted"/>
<gene>
    <name evidence="3" type="primary">LOC100374253</name>
</gene>
<dbReference type="InterPro" id="IPR024964">
    <property type="entry name" value="CTLH/CRA"/>
</dbReference>
<name>A0ABM0H0L1_SACKO</name>
<dbReference type="InterPro" id="IPR006595">
    <property type="entry name" value="CTLH_C"/>
</dbReference>
<evidence type="ECO:0000313" key="3">
    <source>
        <dbReference type="RefSeq" id="XP_002741553.1"/>
    </source>
</evidence>
<sequence>MDACVSVEREVDKVFAKFHQIGAHSQRTLGDLIHHVEEIRNELKEVSADSETSAAQSLILTRCLQKVKDSVTCIGTNHKDLHSSVSKVGKAIDRNFMPDINALGQESKFETPEKIHLINEVVCEHFFRKGMLDIAEQLIHDAGLQVDGTNKEPFIEINKILEALKRRNLLPALQWAQLHRQQLQSQNSSLEFKLHRLQFIELLRSNTANQQEILLYARNFAIFADAHAKDNVDTNMSQKCLQNRRQGTLARRKSTTHGACLHLKGSVTIEEEFPLNTKMRKRKTLIPVIYLGIASLCQEEVENWNSN</sequence>
<dbReference type="Proteomes" id="UP000694865">
    <property type="component" value="Unplaced"/>
</dbReference>
<dbReference type="PROSITE" id="PS50897">
    <property type="entry name" value="CTLH"/>
    <property type="match status" value="1"/>
</dbReference>
<dbReference type="PANTHER" id="PTHR12170:SF3">
    <property type="entry name" value="GH10162P"/>
    <property type="match status" value="1"/>
</dbReference>
<dbReference type="PANTHER" id="PTHR12170">
    <property type="entry name" value="MACROPHAGE ERYTHROBLAST ATTACHER-RELATED"/>
    <property type="match status" value="1"/>
</dbReference>
<dbReference type="InterPro" id="IPR045098">
    <property type="entry name" value="Fyv10_fam"/>
</dbReference>
<dbReference type="RefSeq" id="XP_002741553.1">
    <property type="nucleotide sequence ID" value="XM_002741507.2"/>
</dbReference>
<feature type="domain" description="CTLH" evidence="1">
    <location>
        <begin position="153"/>
        <end position="210"/>
    </location>
</feature>
<evidence type="ECO:0000313" key="2">
    <source>
        <dbReference type="Proteomes" id="UP000694865"/>
    </source>
</evidence>
<dbReference type="Pfam" id="PF10607">
    <property type="entry name" value="CTLH"/>
    <property type="match status" value="1"/>
</dbReference>
<organism evidence="2 3">
    <name type="scientific">Saccoglossus kowalevskii</name>
    <name type="common">Acorn worm</name>
    <dbReference type="NCBI Taxonomy" id="10224"/>
    <lineage>
        <taxon>Eukaryota</taxon>
        <taxon>Metazoa</taxon>
        <taxon>Hemichordata</taxon>
        <taxon>Enteropneusta</taxon>
        <taxon>Harrimaniidae</taxon>
        <taxon>Saccoglossus</taxon>
    </lineage>
</organism>
<reference evidence="3" key="1">
    <citation type="submission" date="2025-08" db="UniProtKB">
        <authorList>
            <consortium name="RefSeq"/>
        </authorList>
    </citation>
    <scope>IDENTIFICATION</scope>
    <source>
        <tissue evidence="3">Testes</tissue>
    </source>
</reference>
<dbReference type="GeneID" id="100374253"/>
<evidence type="ECO:0000259" key="1">
    <source>
        <dbReference type="PROSITE" id="PS50897"/>
    </source>
</evidence>